<dbReference type="Pfam" id="PF13568">
    <property type="entry name" value="OMP_b-brl_2"/>
    <property type="match status" value="1"/>
</dbReference>
<evidence type="ECO:0000256" key="1">
    <source>
        <dbReference type="SAM" id="SignalP"/>
    </source>
</evidence>
<feature type="chain" id="PRO_5045130309" evidence="1">
    <location>
        <begin position="20"/>
        <end position="217"/>
    </location>
</feature>
<evidence type="ECO:0000259" key="2">
    <source>
        <dbReference type="Pfam" id="PF13568"/>
    </source>
</evidence>
<reference evidence="3" key="1">
    <citation type="submission" date="2022-03" db="EMBL/GenBank/DDBJ databases">
        <authorList>
            <person name="Woo C.Y."/>
        </authorList>
    </citation>
    <scope>NUCLEOTIDE SEQUENCE</scope>
    <source>
        <strain evidence="3">CYS-01</strain>
    </source>
</reference>
<organism evidence="3 4">
    <name type="scientific">Pedobacter montanisoli</name>
    <dbReference type="NCBI Taxonomy" id="2923277"/>
    <lineage>
        <taxon>Bacteria</taxon>
        <taxon>Pseudomonadati</taxon>
        <taxon>Bacteroidota</taxon>
        <taxon>Sphingobacteriia</taxon>
        <taxon>Sphingobacteriales</taxon>
        <taxon>Sphingobacteriaceae</taxon>
        <taxon>Pedobacter</taxon>
    </lineage>
</organism>
<comment type="caution">
    <text evidence="3">The sequence shown here is derived from an EMBL/GenBank/DDBJ whole genome shotgun (WGS) entry which is preliminary data.</text>
</comment>
<keyword evidence="1" id="KW-0732">Signal</keyword>
<feature type="domain" description="Outer membrane protein beta-barrel" evidence="2">
    <location>
        <begin position="19"/>
        <end position="196"/>
    </location>
</feature>
<dbReference type="Proteomes" id="UP001165460">
    <property type="component" value="Unassembled WGS sequence"/>
</dbReference>
<evidence type="ECO:0000313" key="4">
    <source>
        <dbReference type="Proteomes" id="UP001165460"/>
    </source>
</evidence>
<protein>
    <submittedName>
        <fullName evidence="3">PorT family protein</fullName>
    </submittedName>
</protein>
<evidence type="ECO:0000313" key="3">
    <source>
        <dbReference type="EMBL" id="MCJ0741215.1"/>
    </source>
</evidence>
<dbReference type="EMBL" id="JALGBH010000001">
    <property type="protein sequence ID" value="MCJ0741215.1"/>
    <property type="molecule type" value="Genomic_DNA"/>
</dbReference>
<name>A0ABS9ZRI7_9SPHI</name>
<dbReference type="RefSeq" id="WP_243357587.1">
    <property type="nucleotide sequence ID" value="NZ_JALGBH010000001.1"/>
</dbReference>
<accession>A0ABS9ZRI7</accession>
<feature type="signal peptide" evidence="1">
    <location>
        <begin position="1"/>
        <end position="19"/>
    </location>
</feature>
<proteinExistence type="predicted"/>
<gene>
    <name evidence="3" type="ORF">MMF97_00750</name>
</gene>
<keyword evidence="4" id="KW-1185">Reference proteome</keyword>
<sequence length="217" mass="23617">MKKIVFAFLLTIASVATYAQSFRLGLTAHPNFGFLKAENGKGDGLTVGFSYGLMGDFEFAENYCFATGLTVTSINGAAKILNFQPYYASVSSSGSKEYNVKYKMQYIEVPLSLKLKTDELKGLKWYGQFGLSNDFAIRAKQDVSSNNTVLADDAKADKQTRFYRAGMIIGGGAEYKIDGKTSLTGGLTYNNGLTNIAKGDNGSVRNHYVALNIGVFF</sequence>
<dbReference type="InterPro" id="IPR025665">
    <property type="entry name" value="Beta-barrel_OMP_2"/>
</dbReference>